<comment type="caution">
    <text evidence="1">The sequence shown here is derived from an EMBL/GenBank/DDBJ whole genome shotgun (WGS) entry which is preliminary data.</text>
</comment>
<evidence type="ECO:0000313" key="2">
    <source>
        <dbReference type="Proteomes" id="UP001208651"/>
    </source>
</evidence>
<dbReference type="InterPro" id="IPR011335">
    <property type="entry name" value="Restrct_endonuc-II-like"/>
</dbReference>
<name>A0AAW5RMP6_AERME</name>
<dbReference type="Proteomes" id="UP001208651">
    <property type="component" value="Unassembled WGS sequence"/>
</dbReference>
<dbReference type="RefSeq" id="WP_263685539.1">
    <property type="nucleotide sequence ID" value="NZ_JAJVCY010000028.1"/>
</dbReference>
<proteinExistence type="predicted"/>
<dbReference type="AlphaFoldDB" id="A0AAW5RMP6"/>
<protein>
    <recommendedName>
        <fullName evidence="3">PD(D/E)XK endonuclease domain-containing protein</fullName>
    </recommendedName>
</protein>
<organism evidence="1 2">
    <name type="scientific">Aeromonas media</name>
    <dbReference type="NCBI Taxonomy" id="651"/>
    <lineage>
        <taxon>Bacteria</taxon>
        <taxon>Pseudomonadati</taxon>
        <taxon>Pseudomonadota</taxon>
        <taxon>Gammaproteobacteria</taxon>
        <taxon>Aeromonadales</taxon>
        <taxon>Aeromonadaceae</taxon>
        <taxon>Aeromonas</taxon>
    </lineage>
</organism>
<reference evidence="1" key="1">
    <citation type="submission" date="2022-01" db="EMBL/GenBank/DDBJ databases">
        <title>Comparison of Fish pathogen Aeromonas spp.</title>
        <authorList>
            <person name="Dubey S."/>
            <person name="Sorum H."/>
            <person name="Munangandu H.M."/>
        </authorList>
    </citation>
    <scope>NUCLEOTIDE SEQUENCE</scope>
    <source>
        <strain evidence="1">SD/21-15</strain>
    </source>
</reference>
<dbReference type="EMBL" id="JAJVCY010000028">
    <property type="protein sequence ID" value="MCV3289473.1"/>
    <property type="molecule type" value="Genomic_DNA"/>
</dbReference>
<dbReference type="InterPro" id="IPR011856">
    <property type="entry name" value="tRNA_endonuc-like_dom_sf"/>
</dbReference>
<dbReference type="SUPFAM" id="SSF52980">
    <property type="entry name" value="Restriction endonuclease-like"/>
    <property type="match status" value="1"/>
</dbReference>
<gene>
    <name evidence="1" type="ORF">LZT28_14630</name>
</gene>
<accession>A0AAW5RMP6</accession>
<dbReference type="GO" id="GO:0003676">
    <property type="term" value="F:nucleic acid binding"/>
    <property type="evidence" value="ECO:0007669"/>
    <property type="project" value="InterPro"/>
</dbReference>
<evidence type="ECO:0000313" key="1">
    <source>
        <dbReference type="EMBL" id="MCV3289473.1"/>
    </source>
</evidence>
<evidence type="ECO:0008006" key="3">
    <source>
        <dbReference type="Google" id="ProtNLM"/>
    </source>
</evidence>
<dbReference type="Gene3D" id="3.40.1350.10">
    <property type="match status" value="1"/>
</dbReference>
<sequence>MDNRTIGDAGEYLVAFHLSRRGLSTALMNAGTKGVDILVTDDGKSVVSIQVKTSQGKSQPRQWMVGKHQPSPSANFFYVFCNIWEDLHSEPEMLVVPSDHVSRSVDWNAKVPLFKIQPEEKEKYQDNWNQILCCFSKQQD</sequence>